<dbReference type="EMBL" id="CP063458">
    <property type="protein sequence ID" value="QOV91614.1"/>
    <property type="molecule type" value="Genomic_DNA"/>
</dbReference>
<organism evidence="11 12">
    <name type="scientific">Humisphaera borealis</name>
    <dbReference type="NCBI Taxonomy" id="2807512"/>
    <lineage>
        <taxon>Bacteria</taxon>
        <taxon>Pseudomonadati</taxon>
        <taxon>Planctomycetota</taxon>
        <taxon>Phycisphaerae</taxon>
        <taxon>Tepidisphaerales</taxon>
        <taxon>Tepidisphaeraceae</taxon>
        <taxon>Humisphaera</taxon>
    </lineage>
</organism>
<feature type="transmembrane region" description="Helical" evidence="10">
    <location>
        <begin position="38"/>
        <end position="54"/>
    </location>
</feature>
<protein>
    <recommendedName>
        <fullName evidence="3 9">Flagellar biosynthetic protein FliR</fullName>
    </recommendedName>
</protein>
<dbReference type="GO" id="GO:0044780">
    <property type="term" value="P:bacterial-type flagellum assembly"/>
    <property type="evidence" value="ECO:0007669"/>
    <property type="project" value="UniProtKB-UniRule"/>
</dbReference>
<gene>
    <name evidence="11" type="primary">fliR</name>
    <name evidence="11" type="ORF">IPV69_09725</name>
</gene>
<dbReference type="Pfam" id="PF01311">
    <property type="entry name" value="Bac_export_1"/>
    <property type="match status" value="1"/>
</dbReference>
<dbReference type="AlphaFoldDB" id="A0A7M2X1S3"/>
<evidence type="ECO:0000256" key="5">
    <source>
        <dbReference type="ARBA" id="ARBA00022692"/>
    </source>
</evidence>
<keyword evidence="11" id="KW-0966">Cell projection</keyword>
<evidence type="ECO:0000256" key="6">
    <source>
        <dbReference type="ARBA" id="ARBA00022989"/>
    </source>
</evidence>
<evidence type="ECO:0000256" key="4">
    <source>
        <dbReference type="ARBA" id="ARBA00022475"/>
    </source>
</evidence>
<dbReference type="KEGG" id="hbs:IPV69_09725"/>
<keyword evidence="11" id="KW-0282">Flagellum</keyword>
<dbReference type="PRINTS" id="PR00953">
    <property type="entry name" value="TYPE3IMRPROT"/>
</dbReference>
<proteinExistence type="inferred from homology"/>
<keyword evidence="7 10" id="KW-0472">Membrane</keyword>
<keyword evidence="11" id="KW-0969">Cilium</keyword>
<evidence type="ECO:0000256" key="8">
    <source>
        <dbReference type="ARBA" id="ARBA00023143"/>
    </source>
</evidence>
<keyword evidence="6 10" id="KW-1133">Transmembrane helix</keyword>
<keyword evidence="12" id="KW-1185">Reference proteome</keyword>
<dbReference type="InterPro" id="IPR006303">
    <property type="entry name" value="FliR"/>
</dbReference>
<reference evidence="11 12" key="1">
    <citation type="submission" date="2020-10" db="EMBL/GenBank/DDBJ databases">
        <title>Wide distribution of Phycisphaera-like planctomycetes from WD2101 soil group in peatlands and genome analysis of the first cultivated representative.</title>
        <authorList>
            <person name="Dedysh S.N."/>
            <person name="Beletsky A.V."/>
            <person name="Ivanova A."/>
            <person name="Kulichevskaya I.S."/>
            <person name="Suzina N.E."/>
            <person name="Philippov D.A."/>
            <person name="Rakitin A.L."/>
            <person name="Mardanov A.V."/>
            <person name="Ravin N.V."/>
        </authorList>
    </citation>
    <scope>NUCLEOTIDE SEQUENCE [LARGE SCALE GENOMIC DNA]</scope>
    <source>
        <strain evidence="11 12">M1803</strain>
    </source>
</reference>
<dbReference type="GO" id="GO:0006605">
    <property type="term" value="P:protein targeting"/>
    <property type="evidence" value="ECO:0007669"/>
    <property type="project" value="UniProtKB-UniRule"/>
</dbReference>
<dbReference type="NCBIfam" id="TIGR01400">
    <property type="entry name" value="fliR"/>
    <property type="match status" value="1"/>
</dbReference>
<dbReference type="Proteomes" id="UP000593765">
    <property type="component" value="Chromosome"/>
</dbReference>
<evidence type="ECO:0000256" key="9">
    <source>
        <dbReference type="NCBIfam" id="TIGR01400"/>
    </source>
</evidence>
<keyword evidence="5 10" id="KW-0812">Transmembrane</keyword>
<dbReference type="GO" id="GO:0005886">
    <property type="term" value="C:plasma membrane"/>
    <property type="evidence" value="ECO:0007669"/>
    <property type="project" value="UniProtKB-SubCell"/>
</dbReference>
<name>A0A7M2X1S3_9BACT</name>
<evidence type="ECO:0000313" key="11">
    <source>
        <dbReference type="EMBL" id="QOV91614.1"/>
    </source>
</evidence>
<dbReference type="PANTHER" id="PTHR30065">
    <property type="entry name" value="FLAGELLAR BIOSYNTHETIC PROTEIN FLIR"/>
    <property type="match status" value="1"/>
</dbReference>
<feature type="transmembrane region" description="Helical" evidence="10">
    <location>
        <begin position="6"/>
        <end position="26"/>
    </location>
</feature>
<feature type="transmembrane region" description="Helical" evidence="10">
    <location>
        <begin position="74"/>
        <end position="94"/>
    </location>
</feature>
<dbReference type="RefSeq" id="WP_206294914.1">
    <property type="nucleotide sequence ID" value="NZ_CP063458.1"/>
</dbReference>
<keyword evidence="4 10" id="KW-1003">Cell membrane</keyword>
<dbReference type="InterPro" id="IPR002010">
    <property type="entry name" value="T3SS_IM_R"/>
</dbReference>
<comment type="subcellular location">
    <subcellularLocation>
        <location evidence="10">Cell membrane</location>
        <topology evidence="10">Multi-pass membrane protein</topology>
    </subcellularLocation>
    <subcellularLocation>
        <location evidence="10">Bacterial flagellum basal body</location>
    </subcellularLocation>
</comment>
<feature type="transmembrane region" description="Helical" evidence="10">
    <location>
        <begin position="182"/>
        <end position="202"/>
    </location>
</feature>
<evidence type="ECO:0000256" key="2">
    <source>
        <dbReference type="ARBA" id="ARBA00009772"/>
    </source>
</evidence>
<sequence>MIDDVLQRVPVFVLVVFRLAGMMLMSPLFSSPRTPRRVKAMLVIVLAFGISGGVKAVPLPESMWELTLGIGGEMVFGLAMGMAISFTFIAAQWAGEIIGMEMGLNLSSVFDPSMGAGGSLMGDLYYFVALAVFLLFGGHHALLNGVKASFDHLPLLSLSMNPVLLDTLVGMFETSMILTLKLAAPMLITVLVVDLALGLIGRTMPQFNVMQAGLSIRSIVGLVLVILGLGLTSGVLEDAVIGSVQQVQRMWSGA</sequence>
<comment type="function">
    <text evidence="1 10">Role in flagellar biosynthesis.</text>
</comment>
<comment type="similarity">
    <text evidence="2 10">Belongs to the FliR/MopE/SpaR family.</text>
</comment>
<accession>A0A7M2X1S3</accession>
<evidence type="ECO:0000256" key="3">
    <source>
        <dbReference type="ARBA" id="ARBA00021717"/>
    </source>
</evidence>
<feature type="transmembrane region" description="Helical" evidence="10">
    <location>
        <begin position="214"/>
        <end position="236"/>
    </location>
</feature>
<evidence type="ECO:0000256" key="7">
    <source>
        <dbReference type="ARBA" id="ARBA00023136"/>
    </source>
</evidence>
<dbReference type="GO" id="GO:0009425">
    <property type="term" value="C:bacterial-type flagellum basal body"/>
    <property type="evidence" value="ECO:0007669"/>
    <property type="project" value="UniProtKB-SubCell"/>
</dbReference>
<keyword evidence="8 10" id="KW-0975">Bacterial flagellum</keyword>
<dbReference type="PANTHER" id="PTHR30065:SF1">
    <property type="entry name" value="SURFACE PRESENTATION OF ANTIGENS PROTEIN SPAR"/>
    <property type="match status" value="1"/>
</dbReference>
<evidence type="ECO:0000256" key="1">
    <source>
        <dbReference type="ARBA" id="ARBA00002578"/>
    </source>
</evidence>
<feature type="transmembrane region" description="Helical" evidence="10">
    <location>
        <begin position="124"/>
        <end position="143"/>
    </location>
</feature>
<evidence type="ECO:0000313" key="12">
    <source>
        <dbReference type="Proteomes" id="UP000593765"/>
    </source>
</evidence>
<evidence type="ECO:0000256" key="10">
    <source>
        <dbReference type="RuleBase" id="RU362071"/>
    </source>
</evidence>